<accession>A0A239KQD0</accession>
<dbReference type="PANTHER" id="PTHR34219">
    <property type="entry name" value="IRON-REGULATED INNER MEMBRANE PROTEIN-RELATED"/>
    <property type="match status" value="1"/>
</dbReference>
<name>A0A239KQD0_9BACT</name>
<evidence type="ECO:0000256" key="1">
    <source>
        <dbReference type="SAM" id="Phobius"/>
    </source>
</evidence>
<dbReference type="PANTHER" id="PTHR34219:SF1">
    <property type="entry name" value="PEPSY DOMAIN-CONTAINING PROTEIN"/>
    <property type="match status" value="1"/>
</dbReference>
<sequence length="471" mass="52140">MATSTVSPTPVAQGWLNYRTIWRWHFYAGLFCIPFVIWLSITGSIFLFKPQIERLLDRPYDHLNITGPHATADAQVQAALAAVPGSSLHFYELPTAPDNAVRVIVGKGRAEYRVYVQPQTLQILHVVSEDDRPMKIVQRLHGELMMGDRGSMLVELAASWAIVMVVTGLYLWWPRQATRLAGILYIRMRQGQRIFWRDLHAVTGIWISAFALFLLFTGLPWAKSWGGYLKKVRTIAAHAPVQQDWTTGRSSELAAREAMNMPGMDMSNMSADEHAAHMGHMAEGKSLLDPAVAFEPLDRLVATIAPLGLAYPVLLSPPKKPGGAWTAKSDAQNRRLRTTLTLNPTTAKVTNRQNFSQRGLIDRISGTGIAAHEGQLFGLANQLLGLFTAIGLVLISVSAVVLWWRRRATGLLGAPLPTRKPRFSWTLALLAVVFGVYLPMLGGSLLLVLVTERLVLRRIPPASRWLGLSPA</sequence>
<proteinExistence type="predicted"/>
<feature type="transmembrane region" description="Helical" evidence="1">
    <location>
        <begin position="24"/>
        <end position="48"/>
    </location>
</feature>
<gene>
    <name evidence="2" type="ORF">SAMN05421770_10574</name>
</gene>
<feature type="transmembrane region" description="Helical" evidence="1">
    <location>
        <begin position="153"/>
        <end position="173"/>
    </location>
</feature>
<feature type="transmembrane region" description="Helical" evidence="1">
    <location>
        <begin position="199"/>
        <end position="222"/>
    </location>
</feature>
<dbReference type="RefSeq" id="WP_089409159.1">
    <property type="nucleotide sequence ID" value="NZ_FZOU01000005.1"/>
</dbReference>
<dbReference type="InterPro" id="IPR005625">
    <property type="entry name" value="PepSY-ass_TM"/>
</dbReference>
<keyword evidence="1" id="KW-0472">Membrane</keyword>
<keyword evidence="3" id="KW-1185">Reference proteome</keyword>
<dbReference type="Proteomes" id="UP000198356">
    <property type="component" value="Unassembled WGS sequence"/>
</dbReference>
<feature type="transmembrane region" description="Helical" evidence="1">
    <location>
        <begin position="383"/>
        <end position="404"/>
    </location>
</feature>
<dbReference type="OrthoDB" id="111691at2"/>
<dbReference type="Pfam" id="PF03929">
    <property type="entry name" value="PepSY_TM"/>
    <property type="match status" value="1"/>
</dbReference>
<dbReference type="EMBL" id="FZOU01000005">
    <property type="protein sequence ID" value="SNT19394.1"/>
    <property type="molecule type" value="Genomic_DNA"/>
</dbReference>
<feature type="transmembrane region" description="Helical" evidence="1">
    <location>
        <begin position="424"/>
        <end position="450"/>
    </location>
</feature>
<reference evidence="2 3" key="1">
    <citation type="submission" date="2017-06" db="EMBL/GenBank/DDBJ databases">
        <authorList>
            <person name="Kim H.J."/>
            <person name="Triplett B.A."/>
        </authorList>
    </citation>
    <scope>NUCLEOTIDE SEQUENCE [LARGE SCALE GENOMIC DNA]</scope>
    <source>
        <strain evidence="2 3">DSM 18704</strain>
    </source>
</reference>
<dbReference type="AlphaFoldDB" id="A0A239KQD0"/>
<protein>
    <submittedName>
        <fullName evidence="2">Uncharacterized iron-regulated membrane protein</fullName>
    </submittedName>
</protein>
<evidence type="ECO:0000313" key="2">
    <source>
        <dbReference type="EMBL" id="SNT19394.1"/>
    </source>
</evidence>
<evidence type="ECO:0000313" key="3">
    <source>
        <dbReference type="Proteomes" id="UP000198356"/>
    </source>
</evidence>
<keyword evidence="1" id="KW-0812">Transmembrane</keyword>
<keyword evidence="1" id="KW-1133">Transmembrane helix</keyword>
<organism evidence="2 3">
    <name type="scientific">Granulicella rosea</name>
    <dbReference type="NCBI Taxonomy" id="474952"/>
    <lineage>
        <taxon>Bacteria</taxon>
        <taxon>Pseudomonadati</taxon>
        <taxon>Acidobacteriota</taxon>
        <taxon>Terriglobia</taxon>
        <taxon>Terriglobales</taxon>
        <taxon>Acidobacteriaceae</taxon>
        <taxon>Granulicella</taxon>
    </lineage>
</organism>